<proteinExistence type="predicted"/>
<dbReference type="EMBL" id="DOLB01000164">
    <property type="protein sequence ID" value="HBT50305.1"/>
    <property type="molecule type" value="Genomic_DNA"/>
</dbReference>
<evidence type="ECO:0000313" key="7">
    <source>
        <dbReference type="Proteomes" id="UP000264445"/>
    </source>
</evidence>
<dbReference type="PANTHER" id="PTHR43534:SF1">
    <property type="entry name" value="4FE-4S CLUSTER CONTAINING PARA FAMILY ATPASE PROTEIN"/>
    <property type="match status" value="1"/>
</dbReference>
<sequence>MKQIAILSGKGGTGKTTVAATLSTIVKNKIMADCDVEAPNLNIILQGEIVEKYDFYGKETAVIDKDKCIECGLCEELCRFNAISNFEVNPYYCEGCGLCMYKCPVEAIKMVEEKTGHVIYAKTKEGEKVVYAELFPGADGSGKLVTEVRKKAKEVAEEEEYLIIDGAPGIGCPVLASATGVDLVLIVTEPTLSGFADMKRVMSAIETFKVPVTVCINKWDLNKEVSEEIENYCEQNGIPVVGRINFDETVVKALKNLKSLKDYPESVAYRQILDMWENIKRILEERAVTQ</sequence>
<dbReference type="InterPro" id="IPR017896">
    <property type="entry name" value="4Fe4S_Fe-S-bd"/>
</dbReference>
<dbReference type="PROSITE" id="PS51379">
    <property type="entry name" value="4FE4S_FER_2"/>
    <property type="match status" value="2"/>
</dbReference>
<protein>
    <submittedName>
        <fullName evidence="5">(4Fe-4S)-binding protein</fullName>
    </submittedName>
    <submittedName>
        <fullName evidence="6">MinD superfamily P-loop ATPase</fullName>
    </submittedName>
</protein>
<reference evidence="5 7" key="1">
    <citation type="journal article" date="2018" name="Nat. Biotechnol.">
        <title>A standardized bacterial taxonomy based on genome phylogeny substantially revises the tree of life.</title>
        <authorList>
            <person name="Parks D.H."/>
            <person name="Chuvochina M."/>
            <person name="Waite D.W."/>
            <person name="Rinke C."/>
            <person name="Skarshewski A."/>
            <person name="Chaumeil P.A."/>
            <person name="Hugenholtz P."/>
        </authorList>
    </citation>
    <scope>NUCLEOTIDE SEQUENCE [LARGE SCALE GENOMIC DNA]</scope>
    <source>
        <strain evidence="5">UBA12544</strain>
    </source>
</reference>
<dbReference type="Pfam" id="PF01656">
    <property type="entry name" value="CbiA"/>
    <property type="match status" value="1"/>
</dbReference>
<evidence type="ECO:0000256" key="2">
    <source>
        <dbReference type="ARBA" id="ARBA00023004"/>
    </source>
</evidence>
<dbReference type="InterPro" id="IPR027417">
    <property type="entry name" value="P-loop_NTPase"/>
</dbReference>
<dbReference type="AlphaFoldDB" id="A0A101E4Q4"/>
<gene>
    <name evidence="5" type="ORF">DEA61_11135</name>
    <name evidence="6" type="ORF">EV203_11411</name>
</gene>
<evidence type="ECO:0000313" key="6">
    <source>
        <dbReference type="EMBL" id="TCO63556.1"/>
    </source>
</evidence>
<name>A0A101E4Q4_9THEO</name>
<dbReference type="Proteomes" id="UP000264445">
    <property type="component" value="Unassembled WGS sequence"/>
</dbReference>
<dbReference type="InterPro" id="IPR002586">
    <property type="entry name" value="CobQ/CobB/MinD/ParA_Nub-bd_dom"/>
</dbReference>
<dbReference type="CDD" id="cd03110">
    <property type="entry name" value="SIMIBI_bact_arch"/>
    <property type="match status" value="1"/>
</dbReference>
<feature type="domain" description="4Fe-4S ferredoxin-type" evidence="4">
    <location>
        <begin position="84"/>
        <end position="113"/>
    </location>
</feature>
<comment type="caution">
    <text evidence="5">The sequence shown here is derived from an EMBL/GenBank/DDBJ whole genome shotgun (WGS) entry which is preliminary data.</text>
</comment>
<feature type="domain" description="4Fe-4S ferredoxin-type" evidence="4">
    <location>
        <begin position="59"/>
        <end position="83"/>
    </location>
</feature>
<dbReference type="PANTHER" id="PTHR43534">
    <property type="entry name" value="MIND SUPERFAMILY P-LOOP ATPASE CONTAINING AN INSERTED FERREDOXIN DOMAIN"/>
    <property type="match status" value="1"/>
</dbReference>
<dbReference type="PROSITE" id="PS00198">
    <property type="entry name" value="4FE4S_FER_1"/>
    <property type="match status" value="1"/>
</dbReference>
<evidence type="ECO:0000256" key="3">
    <source>
        <dbReference type="ARBA" id="ARBA00023014"/>
    </source>
</evidence>
<keyword evidence="3" id="KW-0411">Iron-sulfur</keyword>
<keyword evidence="1" id="KW-0479">Metal-binding</keyword>
<evidence type="ECO:0000313" key="5">
    <source>
        <dbReference type="EMBL" id="HBT50305.1"/>
    </source>
</evidence>
<dbReference type="GO" id="GO:0051536">
    <property type="term" value="F:iron-sulfur cluster binding"/>
    <property type="evidence" value="ECO:0007669"/>
    <property type="project" value="UniProtKB-KW"/>
</dbReference>
<evidence type="ECO:0000256" key="1">
    <source>
        <dbReference type="ARBA" id="ARBA00022723"/>
    </source>
</evidence>
<dbReference type="Gene3D" id="3.30.70.20">
    <property type="match status" value="1"/>
</dbReference>
<accession>A0A101E4Q4</accession>
<evidence type="ECO:0000313" key="8">
    <source>
        <dbReference type="Proteomes" id="UP000294886"/>
    </source>
</evidence>
<organism evidence="5 7">
    <name type="scientific">Caldanaerobacter subterraneus</name>
    <dbReference type="NCBI Taxonomy" id="911092"/>
    <lineage>
        <taxon>Bacteria</taxon>
        <taxon>Bacillati</taxon>
        <taxon>Bacillota</taxon>
        <taxon>Clostridia</taxon>
        <taxon>Thermoanaerobacterales</taxon>
        <taxon>Thermoanaerobacteraceae</taxon>
        <taxon>Caldanaerobacter</taxon>
    </lineage>
</organism>
<dbReference type="Gene3D" id="3.40.50.300">
    <property type="entry name" value="P-loop containing nucleotide triphosphate hydrolases"/>
    <property type="match status" value="1"/>
</dbReference>
<dbReference type="GO" id="GO:0046872">
    <property type="term" value="F:metal ion binding"/>
    <property type="evidence" value="ECO:0007669"/>
    <property type="project" value="UniProtKB-KW"/>
</dbReference>
<dbReference type="SUPFAM" id="SSF54862">
    <property type="entry name" value="4Fe-4S ferredoxins"/>
    <property type="match status" value="1"/>
</dbReference>
<evidence type="ECO:0000259" key="4">
    <source>
        <dbReference type="PROSITE" id="PS51379"/>
    </source>
</evidence>
<dbReference type="SUPFAM" id="SSF52540">
    <property type="entry name" value="P-loop containing nucleoside triphosphate hydrolases"/>
    <property type="match status" value="1"/>
</dbReference>
<dbReference type="EMBL" id="SLWU01000014">
    <property type="protein sequence ID" value="TCO63556.1"/>
    <property type="molecule type" value="Genomic_DNA"/>
</dbReference>
<reference evidence="6 8" key="2">
    <citation type="submission" date="2019-03" db="EMBL/GenBank/DDBJ databases">
        <title>Genomic Encyclopedia of Type Strains, Phase IV (KMG-IV): sequencing the most valuable type-strain genomes for metagenomic binning, comparative biology and taxonomic classification.</title>
        <authorList>
            <person name="Goeker M."/>
        </authorList>
    </citation>
    <scope>NUCLEOTIDE SEQUENCE [LARGE SCALE GENOMIC DNA]</scope>
    <source>
        <strain evidence="6 8">DSM 13054</strain>
    </source>
</reference>
<keyword evidence="2" id="KW-0408">Iron</keyword>
<dbReference type="Proteomes" id="UP000294886">
    <property type="component" value="Unassembled WGS sequence"/>
</dbReference>
<dbReference type="RefSeq" id="WP_011026049.1">
    <property type="nucleotide sequence ID" value="NZ_DOLB01000164.1"/>
</dbReference>
<dbReference type="InterPro" id="IPR017900">
    <property type="entry name" value="4Fe4S_Fe_S_CS"/>
</dbReference>
<dbReference type="OMA" id="CEGCAVC"/>
<dbReference type="Pfam" id="PF00037">
    <property type="entry name" value="Fer4"/>
    <property type="match status" value="2"/>
</dbReference>